<evidence type="ECO:0000259" key="6">
    <source>
        <dbReference type="PROSITE" id="PS50106"/>
    </source>
</evidence>
<dbReference type="GO" id="GO:0005737">
    <property type="term" value="C:cytoplasm"/>
    <property type="evidence" value="ECO:0007669"/>
    <property type="project" value="TreeGrafter"/>
</dbReference>
<name>A0A1U7EVX9_NATPD</name>
<gene>
    <name evidence="7" type="ordered locus">NP_2268A</name>
</gene>
<sequence>MSTLLWVLVGILLYTSVAMALKSRGVLPDAVSVSGPLLTVHTKRGRAFLDWLATPKRLWRAWGNFGVGIALVIMVGSFLAVLASAIGALVEPQATGFVRPQDALVIPGVNQFLPWAAAIDIVIGLLVGLVVHEGGHGLLCRVEDIDIESMGVALFAFIPLGAFVQPDEESQDAADRGGKTRMFAAGVTNNFLVTAVCFALAFWMVASFISVAPGVAVGGVLPGSAADDADLDRGDVLTAVNGQGVENVSEFDAALSDADREVTVERKDAAPVDVQRELIVTHAVRDGPIEQGAVVATVDGDAVYTESALATAIEGTERIELGLKDESDPVDIPVGTFVSTVPDDEPLGAAGAPDTPMVIHSIGGEQTPTHEALSDVLAETEPGETVEVVAFHDEDGDPWSGDRHTYEVTLSAHSDGDHGFLGVGGIQAGISGFVFDDFGIDTYPAEQYHEMLGGDGLGENPVATFVSQTFGALVLPFMNIIDPTVGYNFAGFNGEITNFYDVSGPLGAGIVFALVNVLFWTGWVNINLGIFNCIPSYPLDGGHILRSSTEAVLARLPGEASPALAGAVTTAVSLVMILSLLGLLFIPWLLG</sequence>
<dbReference type="InterPro" id="IPR036034">
    <property type="entry name" value="PDZ_sf"/>
</dbReference>
<organism evidence="7 8">
    <name type="scientific">Natronomonas pharaonis (strain ATCC 35678 / DSM 2160 / CIP 103997 / JCM 8858 / NBRC 14720 / NCIMB 2260 / Gabara)</name>
    <name type="common">Halobacterium pharaonis</name>
    <dbReference type="NCBI Taxonomy" id="348780"/>
    <lineage>
        <taxon>Archaea</taxon>
        <taxon>Methanobacteriati</taxon>
        <taxon>Methanobacteriota</taxon>
        <taxon>Stenosarchaea group</taxon>
        <taxon>Halobacteria</taxon>
        <taxon>Halobacteriales</taxon>
        <taxon>Natronomonadaceae</taxon>
        <taxon>Natronomonas</taxon>
    </lineage>
</organism>
<proteinExistence type="predicted"/>
<feature type="transmembrane region" description="Helical" evidence="5">
    <location>
        <begin position="112"/>
        <end position="131"/>
    </location>
</feature>
<evidence type="ECO:0000256" key="4">
    <source>
        <dbReference type="ARBA" id="ARBA00023136"/>
    </source>
</evidence>
<feature type="transmembrane region" description="Helical" evidence="5">
    <location>
        <begin position="506"/>
        <end position="526"/>
    </location>
</feature>
<dbReference type="GO" id="GO:0031293">
    <property type="term" value="P:membrane protein intracellular domain proteolysis"/>
    <property type="evidence" value="ECO:0007669"/>
    <property type="project" value="TreeGrafter"/>
</dbReference>
<dbReference type="InterPro" id="IPR041489">
    <property type="entry name" value="PDZ_6"/>
</dbReference>
<dbReference type="RefSeq" id="WP_011322852.1">
    <property type="nucleotide sequence ID" value="NC_007426.1"/>
</dbReference>
<keyword evidence="7" id="KW-0482">Metalloprotease</keyword>
<feature type="transmembrane region" description="Helical" evidence="5">
    <location>
        <begin position="563"/>
        <end position="590"/>
    </location>
</feature>
<protein>
    <submittedName>
        <fullName evidence="7">M50 family metalloprotease</fullName>
        <ecNumber evidence="7">3.4.24.-</ecNumber>
    </submittedName>
</protein>
<keyword evidence="7" id="KW-0645">Protease</keyword>
<dbReference type="SMART" id="SM00228">
    <property type="entry name" value="PDZ"/>
    <property type="match status" value="1"/>
</dbReference>
<keyword evidence="3 5" id="KW-1133">Transmembrane helix</keyword>
<keyword evidence="2 5" id="KW-0812">Transmembrane</keyword>
<dbReference type="STRING" id="348780.NP_2268A"/>
<dbReference type="KEGG" id="nph:NP_2268A"/>
<dbReference type="EC" id="3.4.24.-" evidence="7"/>
<dbReference type="InterPro" id="IPR008915">
    <property type="entry name" value="Peptidase_M50"/>
</dbReference>
<dbReference type="CDD" id="cd06159">
    <property type="entry name" value="S2P-M50_PDZ_Arch"/>
    <property type="match status" value="1"/>
</dbReference>
<evidence type="ECO:0000313" key="8">
    <source>
        <dbReference type="Proteomes" id="UP000002698"/>
    </source>
</evidence>
<dbReference type="GO" id="GO:0012505">
    <property type="term" value="C:endomembrane system"/>
    <property type="evidence" value="ECO:0007669"/>
    <property type="project" value="UniProtKB-SubCell"/>
</dbReference>
<dbReference type="PANTHER" id="PTHR13325">
    <property type="entry name" value="PROTEASE M50 MEMBRANE-BOUND TRANSCRIPTION FACTOR SITE 2 PROTEASE"/>
    <property type="match status" value="1"/>
</dbReference>
<dbReference type="PROSITE" id="PS50106">
    <property type="entry name" value="PDZ"/>
    <property type="match status" value="1"/>
</dbReference>
<dbReference type="GO" id="GO:0016020">
    <property type="term" value="C:membrane"/>
    <property type="evidence" value="ECO:0007669"/>
    <property type="project" value="InterPro"/>
</dbReference>
<dbReference type="Pfam" id="PF02163">
    <property type="entry name" value="Peptidase_M50"/>
    <property type="match status" value="1"/>
</dbReference>
<dbReference type="EnsemblBacteria" id="CAI49225">
    <property type="protein sequence ID" value="CAI49225"/>
    <property type="gene ID" value="NP_2268A"/>
</dbReference>
<dbReference type="InterPro" id="IPR001193">
    <property type="entry name" value="MBTPS2"/>
</dbReference>
<dbReference type="Pfam" id="PF17820">
    <property type="entry name" value="PDZ_6"/>
    <property type="match status" value="1"/>
</dbReference>
<dbReference type="GO" id="GO:0004222">
    <property type="term" value="F:metalloendopeptidase activity"/>
    <property type="evidence" value="ECO:0007669"/>
    <property type="project" value="InterPro"/>
</dbReference>
<evidence type="ECO:0000256" key="1">
    <source>
        <dbReference type="ARBA" id="ARBA00004127"/>
    </source>
</evidence>
<dbReference type="OrthoDB" id="15212at2157"/>
<dbReference type="Gene3D" id="2.30.42.10">
    <property type="match status" value="2"/>
</dbReference>
<dbReference type="PANTHER" id="PTHR13325:SF3">
    <property type="entry name" value="MEMBRANE-BOUND TRANSCRIPTION FACTOR SITE-2 PROTEASE"/>
    <property type="match status" value="1"/>
</dbReference>
<keyword evidence="7" id="KW-0378">Hydrolase</keyword>
<dbReference type="eggNOG" id="arCOG02834">
    <property type="taxonomic scope" value="Archaea"/>
</dbReference>
<comment type="subcellular location">
    <subcellularLocation>
        <location evidence="1">Endomembrane system</location>
        <topology evidence="1">Multi-pass membrane protein</topology>
    </subcellularLocation>
</comment>
<feature type="domain" description="PDZ" evidence="6">
    <location>
        <begin position="209"/>
        <end position="253"/>
    </location>
</feature>
<dbReference type="GeneID" id="3701397"/>
<evidence type="ECO:0000256" key="5">
    <source>
        <dbReference type="SAM" id="Phobius"/>
    </source>
</evidence>
<evidence type="ECO:0000256" key="3">
    <source>
        <dbReference type="ARBA" id="ARBA00022989"/>
    </source>
</evidence>
<dbReference type="SUPFAM" id="SSF50156">
    <property type="entry name" value="PDZ domain-like"/>
    <property type="match status" value="1"/>
</dbReference>
<keyword evidence="8" id="KW-1185">Reference proteome</keyword>
<evidence type="ECO:0000313" key="7">
    <source>
        <dbReference type="EMBL" id="CAI49225.1"/>
    </source>
</evidence>
<feature type="transmembrane region" description="Helical" evidence="5">
    <location>
        <begin position="191"/>
        <end position="212"/>
    </location>
</feature>
<reference evidence="7 8" key="1">
    <citation type="journal article" date="2005" name="Genome Res.">
        <title>Living with two extremes: conclusions from the genome sequence of Natronomonas pharaonis.</title>
        <authorList>
            <person name="Falb M."/>
            <person name="Pfeiffer F."/>
            <person name="Palm P."/>
            <person name="Rodewald K."/>
            <person name="Hickmann V."/>
            <person name="Tittor J."/>
            <person name="Oesterhelt D."/>
        </authorList>
    </citation>
    <scope>NUCLEOTIDE SEQUENCE [LARGE SCALE GENOMIC DNA]</scope>
    <source>
        <strain evidence="8">ATCC 35678 / DSM 2160 / CIP 103997 / JCM 8858 / NBRC 14720 / NCIMB 2260 / Gabara</strain>
    </source>
</reference>
<dbReference type="HOGENOM" id="CLU_042134_1_0_2"/>
<evidence type="ECO:0000256" key="2">
    <source>
        <dbReference type="ARBA" id="ARBA00022692"/>
    </source>
</evidence>
<keyword evidence="4 5" id="KW-0472">Membrane</keyword>
<dbReference type="EMBL" id="CR936257">
    <property type="protein sequence ID" value="CAI49225.1"/>
    <property type="molecule type" value="Genomic_DNA"/>
</dbReference>
<dbReference type="AlphaFoldDB" id="A0A1U7EVX9"/>
<dbReference type="InterPro" id="IPR001478">
    <property type="entry name" value="PDZ"/>
</dbReference>
<accession>A0A1U7EVX9</accession>
<dbReference type="Proteomes" id="UP000002698">
    <property type="component" value="Chromosome"/>
</dbReference>
<feature type="transmembrane region" description="Helical" evidence="5">
    <location>
        <begin position="65"/>
        <end position="91"/>
    </location>
</feature>